<keyword evidence="4" id="KW-0418">Kinase</keyword>
<dbReference type="GO" id="GO:0004674">
    <property type="term" value="F:protein serine/threonine kinase activity"/>
    <property type="evidence" value="ECO:0007669"/>
    <property type="project" value="UniProtKB-KW"/>
</dbReference>
<dbReference type="GO" id="GO:0005524">
    <property type="term" value="F:ATP binding"/>
    <property type="evidence" value="ECO:0007669"/>
    <property type="project" value="UniProtKB-KW"/>
</dbReference>
<organism evidence="6 7">
    <name type="scientific">Panagrolaimus superbus</name>
    <dbReference type="NCBI Taxonomy" id="310955"/>
    <lineage>
        <taxon>Eukaryota</taxon>
        <taxon>Metazoa</taxon>
        <taxon>Ecdysozoa</taxon>
        <taxon>Nematoda</taxon>
        <taxon>Chromadorea</taxon>
        <taxon>Rhabditida</taxon>
        <taxon>Tylenchina</taxon>
        <taxon>Panagrolaimomorpha</taxon>
        <taxon>Panagrolaimoidea</taxon>
        <taxon>Panagrolaimidae</taxon>
        <taxon>Panagrolaimus</taxon>
    </lineage>
</organism>
<dbReference type="GO" id="GO:0033316">
    <property type="term" value="P:meiotic spindle assembly checkpoint signaling"/>
    <property type="evidence" value="ECO:0007669"/>
    <property type="project" value="TreeGrafter"/>
</dbReference>
<evidence type="ECO:0000256" key="3">
    <source>
        <dbReference type="ARBA" id="ARBA00022741"/>
    </source>
</evidence>
<keyword evidence="3" id="KW-0547">Nucleotide-binding</keyword>
<evidence type="ECO:0000256" key="5">
    <source>
        <dbReference type="ARBA" id="ARBA00022840"/>
    </source>
</evidence>
<keyword evidence="6" id="KW-1185">Reference proteome</keyword>
<dbReference type="GO" id="GO:0005634">
    <property type="term" value="C:nucleus"/>
    <property type="evidence" value="ECO:0007669"/>
    <property type="project" value="TreeGrafter"/>
</dbReference>
<evidence type="ECO:0000256" key="4">
    <source>
        <dbReference type="ARBA" id="ARBA00022777"/>
    </source>
</evidence>
<keyword evidence="5" id="KW-0067">ATP-binding</keyword>
<dbReference type="GO" id="GO:0007094">
    <property type="term" value="P:mitotic spindle assembly checkpoint signaling"/>
    <property type="evidence" value="ECO:0007669"/>
    <property type="project" value="TreeGrafter"/>
</dbReference>
<dbReference type="GO" id="GO:0034501">
    <property type="term" value="P:protein localization to kinetochore"/>
    <property type="evidence" value="ECO:0007669"/>
    <property type="project" value="TreeGrafter"/>
</dbReference>
<name>A0A914XTD8_9BILA</name>
<evidence type="ECO:0000313" key="6">
    <source>
        <dbReference type="Proteomes" id="UP000887577"/>
    </source>
</evidence>
<keyword evidence="1" id="KW-0723">Serine/threonine-protein kinase</keyword>
<keyword evidence="2" id="KW-0808">Transferase</keyword>
<dbReference type="Proteomes" id="UP000887577">
    <property type="component" value="Unplaced"/>
</dbReference>
<reference evidence="7" key="1">
    <citation type="submission" date="2022-11" db="UniProtKB">
        <authorList>
            <consortium name="WormBaseParasite"/>
        </authorList>
    </citation>
    <scope>IDENTIFICATION</scope>
</reference>
<dbReference type="GO" id="GO:0004712">
    <property type="term" value="F:protein serine/threonine/tyrosine kinase activity"/>
    <property type="evidence" value="ECO:0007669"/>
    <property type="project" value="TreeGrafter"/>
</dbReference>
<proteinExistence type="predicted"/>
<evidence type="ECO:0000256" key="2">
    <source>
        <dbReference type="ARBA" id="ARBA00022679"/>
    </source>
</evidence>
<dbReference type="AlphaFoldDB" id="A0A914XTD8"/>
<sequence>MEEVKLLEELQDEETIIQMEAYELKKNGDDEKQLFVVMEKGENDFQTFLRSIDRSSNLIRYYWESMLNCVKVVHSKSEEISIFSYIR</sequence>
<dbReference type="PANTHER" id="PTHR22974">
    <property type="entry name" value="MIXED LINEAGE PROTEIN KINASE"/>
    <property type="match status" value="1"/>
</dbReference>
<dbReference type="WBParaSite" id="PSU_v2.g10531.t1">
    <property type="protein sequence ID" value="PSU_v2.g10531.t1"/>
    <property type="gene ID" value="PSU_v2.g10531"/>
</dbReference>
<dbReference type="GO" id="GO:0000776">
    <property type="term" value="C:kinetochore"/>
    <property type="evidence" value="ECO:0007669"/>
    <property type="project" value="TreeGrafter"/>
</dbReference>
<dbReference type="Gene3D" id="1.10.510.10">
    <property type="entry name" value="Transferase(Phosphotransferase) domain 1"/>
    <property type="match status" value="1"/>
</dbReference>
<dbReference type="PANTHER" id="PTHR22974:SF21">
    <property type="entry name" value="DUAL SPECIFICITY PROTEIN KINASE TTK"/>
    <property type="match status" value="1"/>
</dbReference>
<dbReference type="GO" id="GO:0007059">
    <property type="term" value="P:chromosome segregation"/>
    <property type="evidence" value="ECO:0007669"/>
    <property type="project" value="TreeGrafter"/>
</dbReference>
<dbReference type="Gene3D" id="3.30.200.20">
    <property type="entry name" value="Phosphorylase Kinase, domain 1"/>
    <property type="match status" value="1"/>
</dbReference>
<accession>A0A914XTD8</accession>
<evidence type="ECO:0000313" key="7">
    <source>
        <dbReference type="WBParaSite" id="PSU_v2.g10531.t1"/>
    </source>
</evidence>
<protein>
    <submittedName>
        <fullName evidence="7">Uncharacterized protein</fullName>
    </submittedName>
</protein>
<evidence type="ECO:0000256" key="1">
    <source>
        <dbReference type="ARBA" id="ARBA00022527"/>
    </source>
</evidence>